<dbReference type="InterPro" id="IPR007433">
    <property type="entry name" value="DUF481"/>
</dbReference>
<evidence type="ECO:0000313" key="3">
    <source>
        <dbReference type="Proteomes" id="UP000244223"/>
    </source>
</evidence>
<reference evidence="2 3" key="1">
    <citation type="submission" date="2018-04" db="EMBL/GenBank/DDBJ databases">
        <title>Genomic Encyclopedia of Archaeal and Bacterial Type Strains, Phase II (KMG-II): from individual species to whole genera.</title>
        <authorList>
            <person name="Goeker M."/>
        </authorList>
    </citation>
    <scope>NUCLEOTIDE SEQUENCE [LARGE SCALE GENOMIC DNA]</scope>
    <source>
        <strain evidence="2 3">DSM 5822</strain>
    </source>
</reference>
<feature type="chain" id="PRO_5031243788" evidence="1">
    <location>
        <begin position="19"/>
        <end position="235"/>
    </location>
</feature>
<dbReference type="RefSeq" id="WP_107866663.1">
    <property type="nucleotide sequence ID" value="NZ_QAON01000016.1"/>
</dbReference>
<dbReference type="OrthoDB" id="9770610at2"/>
<dbReference type="Pfam" id="PF04338">
    <property type="entry name" value="DUF481"/>
    <property type="match status" value="1"/>
</dbReference>
<evidence type="ECO:0000313" key="2">
    <source>
        <dbReference type="EMBL" id="PTQ87898.1"/>
    </source>
</evidence>
<evidence type="ECO:0000256" key="1">
    <source>
        <dbReference type="SAM" id="SignalP"/>
    </source>
</evidence>
<dbReference type="EMBL" id="QAON01000016">
    <property type="protein sequence ID" value="PTQ87898.1"/>
    <property type="molecule type" value="Genomic_DNA"/>
</dbReference>
<sequence length="235" mass="27019">MRFLAFFLLSTYSLYSLADEPPKIWQGMLDMGYLSSMGSTSGSKETFRGKTSLTHNGDYWIQIFSAEGLSVRDEVPTTNDSERYLAAYKARHFFAERNFFTLRLQWEKDMLSASEYQAFGSLGLGRELVKTEAHFLKIETGPGIRHSELRFAPPKDEAIALFSWDYDWKINPHTKFIHKGTVEAGEYNTITRVNNQLKQNITKVIALSINHDYKHDDGEKNTREGVFSIGLNYQF</sequence>
<organism evidence="2 3">
    <name type="scientific">Agitococcus lubricus</name>
    <dbReference type="NCBI Taxonomy" id="1077255"/>
    <lineage>
        <taxon>Bacteria</taxon>
        <taxon>Pseudomonadati</taxon>
        <taxon>Pseudomonadota</taxon>
        <taxon>Gammaproteobacteria</taxon>
        <taxon>Moraxellales</taxon>
        <taxon>Moraxellaceae</taxon>
        <taxon>Agitococcus</taxon>
    </lineage>
</organism>
<comment type="caution">
    <text evidence="2">The sequence shown here is derived from an EMBL/GenBank/DDBJ whole genome shotgun (WGS) entry which is preliminary data.</text>
</comment>
<feature type="signal peptide" evidence="1">
    <location>
        <begin position="1"/>
        <end position="18"/>
    </location>
</feature>
<accession>A0A2T5IVK2</accession>
<gene>
    <name evidence="2" type="ORF">C8N29_11665</name>
</gene>
<keyword evidence="3" id="KW-1185">Reference proteome</keyword>
<dbReference type="Proteomes" id="UP000244223">
    <property type="component" value="Unassembled WGS sequence"/>
</dbReference>
<keyword evidence="1" id="KW-0732">Signal</keyword>
<protein>
    <submittedName>
        <fullName evidence="2">Putative salt-induced outer membrane protein YdiY</fullName>
    </submittedName>
</protein>
<proteinExistence type="predicted"/>
<dbReference type="AlphaFoldDB" id="A0A2T5IVK2"/>
<name>A0A2T5IVK2_9GAMM</name>